<dbReference type="PRINTS" id="PR00598">
    <property type="entry name" value="HTHMARR"/>
</dbReference>
<dbReference type="GO" id="GO:0003700">
    <property type="term" value="F:DNA-binding transcription factor activity"/>
    <property type="evidence" value="ECO:0007669"/>
    <property type="project" value="InterPro"/>
</dbReference>
<evidence type="ECO:0000313" key="6">
    <source>
        <dbReference type="Proteomes" id="UP000242972"/>
    </source>
</evidence>
<reference evidence="5 6" key="1">
    <citation type="journal article" date="2014" name="BMC Genomics">
        <title>Comparison of environmental and isolate Sulfobacillus genomes reveals diverse carbon, sulfur, nitrogen, and hydrogen metabolisms.</title>
        <authorList>
            <person name="Justice N.B."/>
            <person name="Norman A."/>
            <person name="Brown C.T."/>
            <person name="Singh A."/>
            <person name="Thomas B.C."/>
            <person name="Banfield J.F."/>
        </authorList>
    </citation>
    <scope>NUCLEOTIDE SEQUENCE [LARGE SCALE GENOMIC DNA]</scope>
    <source>
        <strain evidence="5">AMDSBA4</strain>
    </source>
</reference>
<dbReference type="GO" id="GO:0006950">
    <property type="term" value="P:response to stress"/>
    <property type="evidence" value="ECO:0007669"/>
    <property type="project" value="TreeGrafter"/>
</dbReference>
<protein>
    <submittedName>
        <fullName evidence="5">MarR family transcriptional regulator</fullName>
    </submittedName>
</protein>
<sequence>MDDSALFEATFALLRLLGRNFRREREPLNITPTQYHALALMREAGTTTLMAMAGLLKVAGPTATRAIDALEQKGLVVKDRDPQDRRIVWLRLSEEGENLLMRERQQHIAYLQQLGSKLTPGEQQELIRLLQKLVAGDNS</sequence>
<accession>A0A2T2XGW7</accession>
<dbReference type="PROSITE" id="PS50995">
    <property type="entry name" value="HTH_MARR_2"/>
    <property type="match status" value="1"/>
</dbReference>
<dbReference type="PANTHER" id="PTHR33164">
    <property type="entry name" value="TRANSCRIPTIONAL REGULATOR, MARR FAMILY"/>
    <property type="match status" value="1"/>
</dbReference>
<dbReference type="InterPro" id="IPR023187">
    <property type="entry name" value="Tscrpt_reg_MarR-type_CS"/>
</dbReference>
<feature type="domain" description="HTH marR-type" evidence="4">
    <location>
        <begin position="3"/>
        <end position="135"/>
    </location>
</feature>
<gene>
    <name evidence="5" type="ORF">C7B46_09090</name>
</gene>
<comment type="caution">
    <text evidence="5">The sequence shown here is derived from an EMBL/GenBank/DDBJ whole genome shotgun (WGS) entry which is preliminary data.</text>
</comment>
<keyword evidence="3" id="KW-0804">Transcription</keyword>
<dbReference type="InterPro" id="IPR000835">
    <property type="entry name" value="HTH_MarR-typ"/>
</dbReference>
<keyword evidence="2" id="KW-0238">DNA-binding</keyword>
<evidence type="ECO:0000259" key="4">
    <source>
        <dbReference type="PROSITE" id="PS50995"/>
    </source>
</evidence>
<dbReference type="SMART" id="SM00347">
    <property type="entry name" value="HTH_MARR"/>
    <property type="match status" value="1"/>
</dbReference>
<evidence type="ECO:0000256" key="2">
    <source>
        <dbReference type="ARBA" id="ARBA00023125"/>
    </source>
</evidence>
<dbReference type="PANTHER" id="PTHR33164:SF43">
    <property type="entry name" value="HTH-TYPE TRANSCRIPTIONAL REPRESSOR YETL"/>
    <property type="match status" value="1"/>
</dbReference>
<dbReference type="InterPro" id="IPR039422">
    <property type="entry name" value="MarR/SlyA-like"/>
</dbReference>
<dbReference type="GO" id="GO:0003677">
    <property type="term" value="F:DNA binding"/>
    <property type="evidence" value="ECO:0007669"/>
    <property type="project" value="UniProtKB-KW"/>
</dbReference>
<dbReference type="PROSITE" id="PS01117">
    <property type="entry name" value="HTH_MARR_1"/>
    <property type="match status" value="1"/>
</dbReference>
<dbReference type="Gene3D" id="1.10.10.10">
    <property type="entry name" value="Winged helix-like DNA-binding domain superfamily/Winged helix DNA-binding domain"/>
    <property type="match status" value="1"/>
</dbReference>
<evidence type="ECO:0000256" key="3">
    <source>
        <dbReference type="ARBA" id="ARBA00023163"/>
    </source>
</evidence>
<keyword evidence="1" id="KW-0805">Transcription regulation</keyword>
<dbReference type="SUPFAM" id="SSF46785">
    <property type="entry name" value="Winged helix' DNA-binding domain"/>
    <property type="match status" value="1"/>
</dbReference>
<dbReference type="Proteomes" id="UP000242972">
    <property type="component" value="Unassembled WGS sequence"/>
</dbReference>
<proteinExistence type="predicted"/>
<evidence type="ECO:0000256" key="1">
    <source>
        <dbReference type="ARBA" id="ARBA00023015"/>
    </source>
</evidence>
<evidence type="ECO:0000313" key="5">
    <source>
        <dbReference type="EMBL" id="PSR33744.1"/>
    </source>
</evidence>
<dbReference type="InterPro" id="IPR036388">
    <property type="entry name" value="WH-like_DNA-bd_sf"/>
</dbReference>
<organism evidence="5 6">
    <name type="scientific">Sulfobacillus benefaciens</name>
    <dbReference type="NCBI Taxonomy" id="453960"/>
    <lineage>
        <taxon>Bacteria</taxon>
        <taxon>Bacillati</taxon>
        <taxon>Bacillota</taxon>
        <taxon>Clostridia</taxon>
        <taxon>Eubacteriales</taxon>
        <taxon>Clostridiales Family XVII. Incertae Sedis</taxon>
        <taxon>Sulfobacillus</taxon>
    </lineage>
</organism>
<name>A0A2T2XGW7_9FIRM</name>
<dbReference type="EMBL" id="PXYW01000017">
    <property type="protein sequence ID" value="PSR33744.1"/>
    <property type="molecule type" value="Genomic_DNA"/>
</dbReference>
<dbReference type="AlphaFoldDB" id="A0A2T2XGW7"/>
<dbReference type="Pfam" id="PF01047">
    <property type="entry name" value="MarR"/>
    <property type="match status" value="1"/>
</dbReference>
<dbReference type="InterPro" id="IPR036390">
    <property type="entry name" value="WH_DNA-bd_sf"/>
</dbReference>